<dbReference type="InterPro" id="IPR029044">
    <property type="entry name" value="Nucleotide-diphossugar_trans"/>
</dbReference>
<organism evidence="2">
    <name type="scientific">mine drainage metagenome</name>
    <dbReference type="NCBI Taxonomy" id="410659"/>
    <lineage>
        <taxon>unclassified sequences</taxon>
        <taxon>metagenomes</taxon>
        <taxon>ecological metagenomes</taxon>
    </lineage>
</organism>
<dbReference type="CDD" id="cd00761">
    <property type="entry name" value="Glyco_tranf_GTA_type"/>
    <property type="match status" value="1"/>
</dbReference>
<sequence>MEIYLPTHSATISERPTLTIAIPTFNRAGFLSHTLERIQIQRSAIENGKIELLVCDNHSDDSTQDVLRAFQALDPSIRITRHDTNIGPDSNIVACFMLARGRYVWILGDDDFPVDGLLARLIPLIEECDYGLVYLKPYGYDVDSFAEHPIGLGGAHEYTSLAAFLYRVGAHLTFISSILVYKDLVAEHDFFTCEANNLLQLEIYLAAAARSTKYLYMSRYSVACKRNNSGGYDFSEVFVTRLFAVIENHVRQGMPETAARALRNAMMLRFYPQNVLFMRLRRDEKLQASYLKFLQNFKRSPLFWVIVAPIFNLPRWPAIAWGGAWTLAGRGLGGDLMRGIQFAYHGLKRVLLVRLHANP</sequence>
<dbReference type="PANTHER" id="PTHR48090:SF7">
    <property type="entry name" value="RFBJ PROTEIN"/>
    <property type="match status" value="1"/>
</dbReference>
<proteinExistence type="predicted"/>
<dbReference type="InterPro" id="IPR001173">
    <property type="entry name" value="Glyco_trans_2-like"/>
</dbReference>
<dbReference type="EMBL" id="MLJW01000392">
    <property type="protein sequence ID" value="OIQ88018.1"/>
    <property type="molecule type" value="Genomic_DNA"/>
</dbReference>
<keyword evidence="2" id="KW-0328">Glycosyltransferase</keyword>
<dbReference type="AlphaFoldDB" id="A0A1J5QXK9"/>
<dbReference type="PANTHER" id="PTHR48090">
    <property type="entry name" value="UNDECAPRENYL-PHOSPHATE 4-DEOXY-4-FORMAMIDO-L-ARABINOSE TRANSFERASE-RELATED"/>
    <property type="match status" value="1"/>
</dbReference>
<evidence type="ECO:0000259" key="1">
    <source>
        <dbReference type="Pfam" id="PF00535"/>
    </source>
</evidence>
<dbReference type="Pfam" id="PF00535">
    <property type="entry name" value="Glycos_transf_2"/>
    <property type="match status" value="1"/>
</dbReference>
<accession>A0A1J5QXK9</accession>
<gene>
    <name evidence="2" type="primary">rfbV_6</name>
    <name evidence="2" type="ORF">GALL_301100</name>
</gene>
<evidence type="ECO:0000313" key="2">
    <source>
        <dbReference type="EMBL" id="OIQ88018.1"/>
    </source>
</evidence>
<keyword evidence="2" id="KW-0808">Transferase</keyword>
<dbReference type="Gene3D" id="3.90.550.10">
    <property type="entry name" value="Spore Coat Polysaccharide Biosynthesis Protein SpsA, Chain A"/>
    <property type="match status" value="1"/>
</dbReference>
<dbReference type="EC" id="2.4.1.60" evidence="2"/>
<protein>
    <submittedName>
        <fullName evidence="2">Abequosyltransferase RfbV</fullName>
        <ecNumber evidence="2">2.4.1.60</ecNumber>
    </submittedName>
</protein>
<feature type="domain" description="Glycosyltransferase 2-like" evidence="1">
    <location>
        <begin position="19"/>
        <end position="149"/>
    </location>
</feature>
<reference evidence="2" key="1">
    <citation type="submission" date="2016-10" db="EMBL/GenBank/DDBJ databases">
        <title>Sequence of Gallionella enrichment culture.</title>
        <authorList>
            <person name="Poehlein A."/>
            <person name="Muehling M."/>
            <person name="Daniel R."/>
        </authorList>
    </citation>
    <scope>NUCLEOTIDE SEQUENCE</scope>
</reference>
<comment type="caution">
    <text evidence="2">The sequence shown here is derived from an EMBL/GenBank/DDBJ whole genome shotgun (WGS) entry which is preliminary data.</text>
</comment>
<name>A0A1J5QXK9_9ZZZZ</name>
<dbReference type="InterPro" id="IPR050256">
    <property type="entry name" value="Glycosyltransferase_2"/>
</dbReference>
<dbReference type="GO" id="GO:0047600">
    <property type="term" value="F:abequosyltransferase activity"/>
    <property type="evidence" value="ECO:0007669"/>
    <property type="project" value="UniProtKB-EC"/>
</dbReference>
<dbReference type="SUPFAM" id="SSF53448">
    <property type="entry name" value="Nucleotide-diphospho-sugar transferases"/>
    <property type="match status" value="1"/>
</dbReference>